<sequence length="69" mass="7415">MGLKLRTRVRVPVSLVLSSMRGGDLGGGGQWCGSMRECGRRKSTGRGREDLCVCGSVSALRLICFATLR</sequence>
<dbReference type="Proteomes" id="UP000271889">
    <property type="component" value="Unassembled WGS sequence"/>
</dbReference>
<proteinExistence type="predicted"/>
<name>A0A3P6RNA6_CYLGO</name>
<accession>A0A3P6RNA6</accession>
<keyword evidence="2" id="KW-1185">Reference proteome</keyword>
<evidence type="ECO:0000313" key="2">
    <source>
        <dbReference type="Proteomes" id="UP000271889"/>
    </source>
</evidence>
<evidence type="ECO:0000313" key="1">
    <source>
        <dbReference type="EMBL" id="VDK46184.1"/>
    </source>
</evidence>
<organism evidence="1 2">
    <name type="scientific">Cylicostephanus goldi</name>
    <name type="common">Nematode worm</name>
    <dbReference type="NCBI Taxonomy" id="71465"/>
    <lineage>
        <taxon>Eukaryota</taxon>
        <taxon>Metazoa</taxon>
        <taxon>Ecdysozoa</taxon>
        <taxon>Nematoda</taxon>
        <taxon>Chromadorea</taxon>
        <taxon>Rhabditida</taxon>
        <taxon>Rhabditina</taxon>
        <taxon>Rhabditomorpha</taxon>
        <taxon>Strongyloidea</taxon>
        <taxon>Strongylidae</taxon>
        <taxon>Cylicostephanus</taxon>
    </lineage>
</organism>
<reference evidence="1 2" key="1">
    <citation type="submission" date="2018-11" db="EMBL/GenBank/DDBJ databases">
        <authorList>
            <consortium name="Pathogen Informatics"/>
        </authorList>
    </citation>
    <scope>NUCLEOTIDE SEQUENCE [LARGE SCALE GENOMIC DNA]</scope>
</reference>
<dbReference type="AlphaFoldDB" id="A0A3P6RNA6"/>
<protein>
    <submittedName>
        <fullName evidence="1">Uncharacterized protein</fullName>
    </submittedName>
</protein>
<dbReference type="EMBL" id="UYRV01001077">
    <property type="protein sequence ID" value="VDK46184.1"/>
    <property type="molecule type" value="Genomic_DNA"/>
</dbReference>
<gene>
    <name evidence="1" type="ORF">CGOC_LOCUS702</name>
</gene>